<gene>
    <name evidence="1" type="ORF">VV01_21895</name>
</gene>
<dbReference type="AlphaFoldDB" id="A0A0L6CDE5"/>
<sequence>MPEEDSSDLGTVQAAALADPVRWKLYETLYIIGSSTFGLLSRSLAPEARGGLKQQLEVLENAALVKFLGGKGHERRWEALPMRVEWSWPRNLQKSDPQRYLAQGSMEMVNEQLKEDRRREFLAERRAGRWSPAWTESASNMYWPVEMTPQQVAALEREIATVVKRHQAAASKDGEGGEDRQVVAVTFSAMPFRIRGYEPGAREQGDKAREVLE</sequence>
<dbReference type="OrthoDB" id="7945987at2"/>
<dbReference type="EMBL" id="LAIR01000003">
    <property type="protein sequence ID" value="KNX35911.1"/>
    <property type="molecule type" value="Genomic_DNA"/>
</dbReference>
<reference evidence="2" key="1">
    <citation type="submission" date="2015-03" db="EMBL/GenBank/DDBJ databases">
        <title>Luteipulveratus halotolerans sp. nov., a novel actinobacterium (Dermacoccaceae) from Sarawak, Malaysia.</title>
        <authorList>
            <person name="Juboi H."/>
            <person name="Basik A."/>
            <person name="Shamsul S.S."/>
            <person name="Arnold P."/>
            <person name="Schmitt E.K."/>
            <person name="Sanglier J.-J."/>
            <person name="Yeo T."/>
        </authorList>
    </citation>
    <scope>NUCLEOTIDE SEQUENCE [LARGE SCALE GENOMIC DNA]</scope>
    <source>
        <strain evidence="2">C296001</strain>
    </source>
</reference>
<keyword evidence="2" id="KW-1185">Reference proteome</keyword>
<protein>
    <recommendedName>
        <fullName evidence="3">Transcriptional regulator</fullName>
    </recommendedName>
</protein>
<name>A0A0L6CDE5_9MICO</name>
<comment type="caution">
    <text evidence="1">The sequence shown here is derived from an EMBL/GenBank/DDBJ whole genome shotgun (WGS) entry which is preliminary data.</text>
</comment>
<accession>A0A0L6CDE5</accession>
<proteinExistence type="predicted"/>
<dbReference type="RefSeq" id="WP_050672181.1">
    <property type="nucleotide sequence ID" value="NZ_LAIR01000003.1"/>
</dbReference>
<evidence type="ECO:0000313" key="2">
    <source>
        <dbReference type="Proteomes" id="UP000037397"/>
    </source>
</evidence>
<organism evidence="1 2">
    <name type="scientific">Luteipulveratus halotolerans</name>
    <dbReference type="NCBI Taxonomy" id="1631356"/>
    <lineage>
        <taxon>Bacteria</taxon>
        <taxon>Bacillati</taxon>
        <taxon>Actinomycetota</taxon>
        <taxon>Actinomycetes</taxon>
        <taxon>Micrococcales</taxon>
        <taxon>Dermacoccaceae</taxon>
        <taxon>Luteipulveratus</taxon>
    </lineage>
</organism>
<evidence type="ECO:0000313" key="1">
    <source>
        <dbReference type="EMBL" id="KNX35911.1"/>
    </source>
</evidence>
<dbReference type="Proteomes" id="UP000037397">
    <property type="component" value="Unassembled WGS sequence"/>
</dbReference>
<evidence type="ECO:0008006" key="3">
    <source>
        <dbReference type="Google" id="ProtNLM"/>
    </source>
</evidence>